<keyword evidence="1" id="KW-0479">Metal-binding</keyword>
<reference evidence="8" key="1">
    <citation type="submission" date="2018-11" db="EMBL/GenBank/DDBJ databases">
        <title>Henneguya salminicola genome and transcriptome.</title>
        <authorList>
            <person name="Yahalomi D."/>
            <person name="Atkinson S.D."/>
            <person name="Neuhof M."/>
            <person name="Chang E.S."/>
            <person name="Philippe H."/>
            <person name="Cartwright P."/>
            <person name="Bartholomew J.L."/>
            <person name="Huchon D."/>
        </authorList>
    </citation>
    <scope>NUCLEOTIDE SEQUENCE</scope>
    <source>
        <strain evidence="8">Hz1</strain>
        <tissue evidence="8">Whole</tissue>
    </source>
</reference>
<dbReference type="SUPFAM" id="SSF57903">
    <property type="entry name" value="FYVE/PHD zinc finger"/>
    <property type="match status" value="1"/>
</dbReference>
<dbReference type="SMART" id="SM00064">
    <property type="entry name" value="FYVE"/>
    <property type="match status" value="1"/>
</dbReference>
<accession>A0A6G3MHJ2</accession>
<evidence type="ECO:0000256" key="2">
    <source>
        <dbReference type="ARBA" id="ARBA00022771"/>
    </source>
</evidence>
<dbReference type="InterPro" id="IPR011011">
    <property type="entry name" value="Znf_FYVE_PHD"/>
</dbReference>
<protein>
    <submittedName>
        <fullName evidence="8">Early endosome antigen 1 (Trinotate prediction)</fullName>
    </submittedName>
</protein>
<proteinExistence type="predicted"/>
<evidence type="ECO:0000256" key="6">
    <source>
        <dbReference type="SAM" id="Coils"/>
    </source>
</evidence>
<dbReference type="Gene3D" id="3.30.40.10">
    <property type="entry name" value="Zinc/RING finger domain, C3HC4 (zinc finger)"/>
    <property type="match status" value="1"/>
</dbReference>
<evidence type="ECO:0000256" key="1">
    <source>
        <dbReference type="ARBA" id="ARBA00022723"/>
    </source>
</evidence>
<dbReference type="PANTHER" id="PTHR45956:SF6">
    <property type="entry name" value="RUN DOMAIN-CONTAINING PROTEIN"/>
    <property type="match status" value="1"/>
</dbReference>
<evidence type="ECO:0000313" key="8">
    <source>
        <dbReference type="EMBL" id="NDJ93518.1"/>
    </source>
</evidence>
<dbReference type="EMBL" id="GHBP01003911">
    <property type="protein sequence ID" value="NDJ93518.1"/>
    <property type="molecule type" value="Transcribed_RNA"/>
</dbReference>
<dbReference type="InterPro" id="IPR013083">
    <property type="entry name" value="Znf_RING/FYVE/PHD"/>
</dbReference>
<sequence length="162" mass="18692">MTGNFNLISEKYNNLIFEKNNLERVYNDSLTSITNLSEKNLNLAKQIKEDENQISILESKFQTHENKSRESMLALCELGAENQRLQTVVASLQGKQWKNENDINKCELCFECFTLTNRKHHCRLCGGVYCNDCCKNMTSLPSHKKMVRVCNICFENISNINS</sequence>
<feature type="domain" description="FYVE-type" evidence="7">
    <location>
        <begin position="100"/>
        <end position="158"/>
    </location>
</feature>
<dbReference type="PANTHER" id="PTHR45956">
    <property type="entry name" value="RUN AND FYVE DOMAIN-CONTAINING PROTEIN 2-LIKE PROTEIN"/>
    <property type="match status" value="1"/>
</dbReference>
<keyword evidence="4 6" id="KW-0175">Coiled coil</keyword>
<evidence type="ECO:0000256" key="4">
    <source>
        <dbReference type="ARBA" id="ARBA00023054"/>
    </source>
</evidence>
<dbReference type="Pfam" id="PF01363">
    <property type="entry name" value="FYVE"/>
    <property type="match status" value="1"/>
</dbReference>
<dbReference type="AlphaFoldDB" id="A0A6G3MHJ2"/>
<dbReference type="InterPro" id="IPR017455">
    <property type="entry name" value="Znf_FYVE-rel"/>
</dbReference>
<keyword evidence="2 5" id="KW-0863">Zinc-finger</keyword>
<feature type="coiled-coil region" evidence="6">
    <location>
        <begin position="33"/>
        <end position="67"/>
    </location>
</feature>
<evidence type="ECO:0000259" key="7">
    <source>
        <dbReference type="PROSITE" id="PS50178"/>
    </source>
</evidence>
<dbReference type="InterPro" id="IPR047335">
    <property type="entry name" value="RUFY1-3"/>
</dbReference>
<dbReference type="PROSITE" id="PS50178">
    <property type="entry name" value="ZF_FYVE"/>
    <property type="match status" value="1"/>
</dbReference>
<name>A0A6G3MHJ2_HENSL</name>
<dbReference type="InterPro" id="IPR000306">
    <property type="entry name" value="Znf_FYVE"/>
</dbReference>
<evidence type="ECO:0000256" key="3">
    <source>
        <dbReference type="ARBA" id="ARBA00022833"/>
    </source>
</evidence>
<keyword evidence="3" id="KW-0862">Zinc</keyword>
<evidence type="ECO:0000256" key="5">
    <source>
        <dbReference type="PROSITE-ProRule" id="PRU00091"/>
    </source>
</evidence>
<organism evidence="8">
    <name type="scientific">Henneguya salminicola</name>
    <name type="common">Myxosporean</name>
    <dbReference type="NCBI Taxonomy" id="69463"/>
    <lineage>
        <taxon>Eukaryota</taxon>
        <taxon>Metazoa</taxon>
        <taxon>Cnidaria</taxon>
        <taxon>Myxozoa</taxon>
        <taxon>Myxosporea</taxon>
        <taxon>Bivalvulida</taxon>
        <taxon>Platysporina</taxon>
        <taxon>Myxobolidae</taxon>
        <taxon>Henneguya</taxon>
    </lineage>
</organism>
<dbReference type="GO" id="GO:0008270">
    <property type="term" value="F:zinc ion binding"/>
    <property type="evidence" value="ECO:0007669"/>
    <property type="project" value="UniProtKB-KW"/>
</dbReference>